<name>A0A7Y0AAF4_9BACT</name>
<evidence type="ECO:0000256" key="1">
    <source>
        <dbReference type="SAM" id="SignalP"/>
    </source>
</evidence>
<dbReference type="Pfam" id="PF00144">
    <property type="entry name" value="Beta-lactamase"/>
    <property type="match status" value="1"/>
</dbReference>
<dbReference type="Gene3D" id="2.40.128.600">
    <property type="match status" value="1"/>
</dbReference>
<gene>
    <name evidence="4" type="ORF">HHL22_00755</name>
</gene>
<dbReference type="Gene3D" id="3.40.710.10">
    <property type="entry name" value="DD-peptidase/beta-lactamase superfamily"/>
    <property type="match status" value="1"/>
</dbReference>
<evidence type="ECO:0000259" key="3">
    <source>
        <dbReference type="Pfam" id="PF11954"/>
    </source>
</evidence>
<comment type="caution">
    <text evidence="4">The sequence shown here is derived from an EMBL/GenBank/DDBJ whole genome shotgun (WGS) entry which is preliminary data.</text>
</comment>
<protein>
    <submittedName>
        <fullName evidence="4">Serine hydrolase</fullName>
    </submittedName>
</protein>
<keyword evidence="1" id="KW-0732">Signal</keyword>
<dbReference type="PANTHER" id="PTHR46825:SF15">
    <property type="entry name" value="BETA-LACTAMASE-RELATED DOMAIN-CONTAINING PROTEIN"/>
    <property type="match status" value="1"/>
</dbReference>
<keyword evidence="4" id="KW-0378">Hydrolase</keyword>
<dbReference type="InterPro" id="IPR021860">
    <property type="entry name" value="Peptidase_S12_Pab87-rel_C"/>
</dbReference>
<dbReference type="EMBL" id="JABBGH010000001">
    <property type="protein sequence ID" value="NML63727.1"/>
    <property type="molecule type" value="Genomic_DNA"/>
</dbReference>
<feature type="domain" description="Beta-lactamase-related" evidence="2">
    <location>
        <begin position="36"/>
        <end position="377"/>
    </location>
</feature>
<accession>A0A7Y0AAF4</accession>
<reference evidence="4 5" key="1">
    <citation type="submission" date="2020-04" db="EMBL/GenBank/DDBJ databases">
        <title>Hymenobacter polaris sp. nov., isolated from Arctic soil.</title>
        <authorList>
            <person name="Dahal R.H."/>
        </authorList>
    </citation>
    <scope>NUCLEOTIDE SEQUENCE [LARGE SCALE GENOMIC DNA]</scope>
    <source>
        <strain evidence="4 5">RP-2-7</strain>
    </source>
</reference>
<feature type="signal peptide" evidence="1">
    <location>
        <begin position="1"/>
        <end position="26"/>
    </location>
</feature>
<dbReference type="InterPro" id="IPR012338">
    <property type="entry name" value="Beta-lactam/transpept-like"/>
</dbReference>
<proteinExistence type="predicted"/>
<evidence type="ECO:0000313" key="4">
    <source>
        <dbReference type="EMBL" id="NML63727.1"/>
    </source>
</evidence>
<sequence length="520" mass="56176">MAQLRRTVGLALAIAWQGLAGPAASAAQMSSSSQIDSLVGRAMRTFDVPGLGLAIVQNGHVVLAQGYGVRVAGTRQAVDAHTLFAIASNSKAFTAAALGILVDEGKLRWDDKVIDHLPEFRMYDPWVTADCTVRDLLTHRSGLAPQAGDLMRWPDSAAFTIPDVIHNLRYLKPVAPFRSRYAYDNILYLVAGELVARVSGLSWDDFIEQRILAPLQMRASRAAYARINLKKNPNVVQGHYEVGGHPQAIATSTAELDAGAGGIYSSAADMSRWTLAQLAAGQYGAGQRLFSAAVAQEMWTPQIPIPASPNGVYHTHFGAYGLGWFLVDEGGYQVVSHTGQDEGQLSEITLLPELGVGIVVLTNQEGGGAVRAVTDQLVDGYLGLRGTNRVQYWADRVKARSQASDTVAAAVWHEVARHPAPLANAQVYVGTYRDSWLGEVTISQRGAGLWFQAAKSPQLRGPLQPYRGNTFAMRWVNPLLRADALVVFALDAQGQAKAMTMQTISPASTFQGLDFQRVSR</sequence>
<organism evidence="4 5">
    <name type="scientific">Hymenobacter polaris</name>
    <dbReference type="NCBI Taxonomy" id="2682546"/>
    <lineage>
        <taxon>Bacteria</taxon>
        <taxon>Pseudomonadati</taxon>
        <taxon>Bacteroidota</taxon>
        <taxon>Cytophagia</taxon>
        <taxon>Cytophagales</taxon>
        <taxon>Hymenobacteraceae</taxon>
        <taxon>Hymenobacter</taxon>
    </lineage>
</organism>
<feature type="chain" id="PRO_5031367915" evidence="1">
    <location>
        <begin position="27"/>
        <end position="520"/>
    </location>
</feature>
<keyword evidence="5" id="KW-1185">Reference proteome</keyword>
<dbReference type="PANTHER" id="PTHR46825">
    <property type="entry name" value="D-ALANYL-D-ALANINE-CARBOXYPEPTIDASE/ENDOPEPTIDASE AMPH"/>
    <property type="match status" value="1"/>
</dbReference>
<dbReference type="AlphaFoldDB" id="A0A7Y0AAF4"/>
<dbReference type="InterPro" id="IPR001466">
    <property type="entry name" value="Beta-lactam-related"/>
</dbReference>
<dbReference type="Pfam" id="PF11954">
    <property type="entry name" value="DUF3471"/>
    <property type="match status" value="1"/>
</dbReference>
<dbReference type="InterPro" id="IPR050491">
    <property type="entry name" value="AmpC-like"/>
</dbReference>
<dbReference type="Proteomes" id="UP000559626">
    <property type="component" value="Unassembled WGS sequence"/>
</dbReference>
<dbReference type="RefSeq" id="WP_169529069.1">
    <property type="nucleotide sequence ID" value="NZ_JABBGH010000001.1"/>
</dbReference>
<evidence type="ECO:0000313" key="5">
    <source>
        <dbReference type="Proteomes" id="UP000559626"/>
    </source>
</evidence>
<evidence type="ECO:0000259" key="2">
    <source>
        <dbReference type="Pfam" id="PF00144"/>
    </source>
</evidence>
<feature type="domain" description="Peptidase S12 Pab87-related C-terminal" evidence="3">
    <location>
        <begin position="421"/>
        <end position="517"/>
    </location>
</feature>
<dbReference type="SUPFAM" id="SSF56601">
    <property type="entry name" value="beta-lactamase/transpeptidase-like"/>
    <property type="match status" value="1"/>
</dbReference>
<dbReference type="GO" id="GO:0016787">
    <property type="term" value="F:hydrolase activity"/>
    <property type="evidence" value="ECO:0007669"/>
    <property type="project" value="UniProtKB-KW"/>
</dbReference>